<gene>
    <name evidence="1" type="ORF">PV328_001211</name>
</gene>
<evidence type="ECO:0000313" key="1">
    <source>
        <dbReference type="EMBL" id="KAK0177132.1"/>
    </source>
</evidence>
<proteinExistence type="predicted"/>
<protein>
    <recommendedName>
        <fullName evidence="3">HAT C-terminal dimerisation domain-containing protein</fullName>
    </recommendedName>
</protein>
<evidence type="ECO:0000313" key="2">
    <source>
        <dbReference type="Proteomes" id="UP001168990"/>
    </source>
</evidence>
<accession>A0AA39KXB9</accession>
<dbReference type="AlphaFoldDB" id="A0AA39KXB9"/>
<reference evidence="1" key="2">
    <citation type="submission" date="2023-03" db="EMBL/GenBank/DDBJ databases">
        <authorList>
            <person name="Inwood S.N."/>
            <person name="Skelly J.G."/>
            <person name="Guhlin J."/>
            <person name="Harrop T.W.R."/>
            <person name="Goldson S.G."/>
            <person name="Dearden P.K."/>
        </authorList>
    </citation>
    <scope>NUCLEOTIDE SEQUENCE</scope>
    <source>
        <strain evidence="1">Irish</strain>
        <tissue evidence="1">Whole body</tissue>
    </source>
</reference>
<sequence>MQIKLELELCQMKLITTALSPWILDQRTPVQRGHSSSSKKNSSRNQRNTINCATSSSENHLPISTWLDTQQIKVDKLVVYVQQHVQHHITINLKTVLLRCKNKLNKLFLINKKHLGLQHPFQHSIYSSHNNMVWILPHSNAEAERTFSNVRDIVTKKRNRIGSDTMAVIYKVRSSLKINSLS</sequence>
<dbReference type="Proteomes" id="UP001168990">
    <property type="component" value="Unassembled WGS sequence"/>
</dbReference>
<comment type="caution">
    <text evidence="1">The sequence shown here is derived from an EMBL/GenBank/DDBJ whole genome shotgun (WGS) entry which is preliminary data.</text>
</comment>
<organism evidence="1 2">
    <name type="scientific">Microctonus aethiopoides</name>
    <dbReference type="NCBI Taxonomy" id="144406"/>
    <lineage>
        <taxon>Eukaryota</taxon>
        <taxon>Metazoa</taxon>
        <taxon>Ecdysozoa</taxon>
        <taxon>Arthropoda</taxon>
        <taxon>Hexapoda</taxon>
        <taxon>Insecta</taxon>
        <taxon>Pterygota</taxon>
        <taxon>Neoptera</taxon>
        <taxon>Endopterygota</taxon>
        <taxon>Hymenoptera</taxon>
        <taxon>Apocrita</taxon>
        <taxon>Ichneumonoidea</taxon>
        <taxon>Braconidae</taxon>
        <taxon>Euphorinae</taxon>
        <taxon>Microctonus</taxon>
    </lineage>
</organism>
<dbReference type="EMBL" id="JAQQBS010000001">
    <property type="protein sequence ID" value="KAK0177132.1"/>
    <property type="molecule type" value="Genomic_DNA"/>
</dbReference>
<name>A0AA39KXB9_9HYME</name>
<reference evidence="1" key="1">
    <citation type="journal article" date="2023" name="bioRxiv">
        <title>Scaffold-level genome assemblies of two parasitoid biocontrol wasps reveal the parthenogenesis mechanism and an associated novel virus.</title>
        <authorList>
            <person name="Inwood S."/>
            <person name="Skelly J."/>
            <person name="Guhlin J."/>
            <person name="Harrop T."/>
            <person name="Goldson S."/>
            <person name="Dearden P."/>
        </authorList>
    </citation>
    <scope>NUCLEOTIDE SEQUENCE</scope>
    <source>
        <strain evidence="1">Irish</strain>
        <tissue evidence="1">Whole body</tissue>
    </source>
</reference>
<evidence type="ECO:0008006" key="3">
    <source>
        <dbReference type="Google" id="ProtNLM"/>
    </source>
</evidence>
<keyword evidence="2" id="KW-1185">Reference proteome</keyword>